<reference evidence="4 5" key="1">
    <citation type="submission" date="2024-02" db="EMBL/GenBank/DDBJ databases">
        <authorList>
            <person name="Daric V."/>
            <person name="Darras S."/>
        </authorList>
    </citation>
    <scope>NUCLEOTIDE SEQUENCE [LARGE SCALE GENOMIC DNA]</scope>
</reference>
<protein>
    <recommendedName>
        <fullName evidence="3">C2H2-type domain-containing protein</fullName>
    </recommendedName>
</protein>
<evidence type="ECO:0000313" key="4">
    <source>
        <dbReference type="EMBL" id="CAK8691507.1"/>
    </source>
</evidence>
<sequence>MNCCSNVECHPDNMQVDIILKAISDLILQEFKSIRQDMKMEFAQMQENMEDIVSKILAETKIAETMNNAIPIEKTLQPSVVESDIGICIEGDYSEKASVHPQVEAIKEEPLLLEEYEVLQTETDDSSISMLNKFPTQSDIGVNATVKTVKCQRCVERNSDEECSNFLERFLYKPAASDGINACNVNAQVFVANNREKRFSCKFCDKSFKRKINLRDHIRTHTGECPYQCQVCEKSFTIKCNLTTHMNIHTGERPYQCQVCEKSFIKKCNLTTHMNIHTGEWPYQWQE</sequence>
<evidence type="ECO:0000313" key="5">
    <source>
        <dbReference type="Proteomes" id="UP001642483"/>
    </source>
</evidence>
<dbReference type="PROSITE" id="PS00028">
    <property type="entry name" value="ZINC_FINGER_C2H2_1"/>
    <property type="match status" value="3"/>
</dbReference>
<dbReference type="Proteomes" id="UP001642483">
    <property type="component" value="Unassembled WGS sequence"/>
</dbReference>
<dbReference type="Gene3D" id="3.30.160.60">
    <property type="entry name" value="Classic Zinc Finger"/>
    <property type="match status" value="3"/>
</dbReference>
<accession>A0ABP0GIE9</accession>
<dbReference type="PANTHER" id="PTHR16515:SF60">
    <property type="entry name" value="ZINC FINGER PROTEIN 436"/>
    <property type="match status" value="1"/>
</dbReference>
<feature type="domain" description="C2H2-type" evidence="3">
    <location>
        <begin position="199"/>
        <end position="226"/>
    </location>
</feature>
<dbReference type="PROSITE" id="PS50157">
    <property type="entry name" value="ZINC_FINGER_C2H2_2"/>
    <property type="match status" value="3"/>
</dbReference>
<dbReference type="InterPro" id="IPR036236">
    <property type="entry name" value="Znf_C2H2_sf"/>
</dbReference>
<keyword evidence="1" id="KW-0862">Zinc</keyword>
<feature type="domain" description="C2H2-type" evidence="3">
    <location>
        <begin position="227"/>
        <end position="254"/>
    </location>
</feature>
<proteinExistence type="predicted"/>
<dbReference type="PANTHER" id="PTHR16515">
    <property type="entry name" value="PR DOMAIN ZINC FINGER PROTEIN"/>
    <property type="match status" value="1"/>
</dbReference>
<dbReference type="SMART" id="SM00355">
    <property type="entry name" value="ZnF_C2H2"/>
    <property type="match status" value="3"/>
</dbReference>
<keyword evidence="5" id="KW-1185">Reference proteome</keyword>
<gene>
    <name evidence="4" type="ORF">CVLEPA_LOCUS24275</name>
</gene>
<dbReference type="SUPFAM" id="SSF57667">
    <property type="entry name" value="beta-beta-alpha zinc fingers"/>
    <property type="match status" value="2"/>
</dbReference>
<keyword evidence="2" id="KW-0175">Coiled coil</keyword>
<feature type="coiled-coil region" evidence="2">
    <location>
        <begin position="28"/>
        <end position="55"/>
    </location>
</feature>
<dbReference type="InterPro" id="IPR013087">
    <property type="entry name" value="Znf_C2H2_type"/>
</dbReference>
<dbReference type="InterPro" id="IPR050331">
    <property type="entry name" value="Zinc_finger"/>
</dbReference>
<name>A0ABP0GIE9_CLALP</name>
<comment type="caution">
    <text evidence="4">The sequence shown here is derived from an EMBL/GenBank/DDBJ whole genome shotgun (WGS) entry which is preliminary data.</text>
</comment>
<dbReference type="EMBL" id="CAWYQH010000119">
    <property type="protein sequence ID" value="CAK8691507.1"/>
    <property type="molecule type" value="Genomic_DNA"/>
</dbReference>
<evidence type="ECO:0000256" key="1">
    <source>
        <dbReference type="PROSITE-ProRule" id="PRU00042"/>
    </source>
</evidence>
<dbReference type="Pfam" id="PF00096">
    <property type="entry name" value="zf-C2H2"/>
    <property type="match status" value="3"/>
</dbReference>
<keyword evidence="1" id="KW-0863">Zinc-finger</keyword>
<feature type="domain" description="C2H2-type" evidence="3">
    <location>
        <begin position="255"/>
        <end position="282"/>
    </location>
</feature>
<keyword evidence="1" id="KW-0479">Metal-binding</keyword>
<evidence type="ECO:0000259" key="3">
    <source>
        <dbReference type="PROSITE" id="PS50157"/>
    </source>
</evidence>
<evidence type="ECO:0000256" key="2">
    <source>
        <dbReference type="SAM" id="Coils"/>
    </source>
</evidence>
<organism evidence="4 5">
    <name type="scientific">Clavelina lepadiformis</name>
    <name type="common">Light-bulb sea squirt</name>
    <name type="synonym">Ascidia lepadiformis</name>
    <dbReference type="NCBI Taxonomy" id="159417"/>
    <lineage>
        <taxon>Eukaryota</taxon>
        <taxon>Metazoa</taxon>
        <taxon>Chordata</taxon>
        <taxon>Tunicata</taxon>
        <taxon>Ascidiacea</taxon>
        <taxon>Aplousobranchia</taxon>
        <taxon>Clavelinidae</taxon>
        <taxon>Clavelina</taxon>
    </lineage>
</organism>